<keyword evidence="3" id="KW-1185">Reference proteome</keyword>
<dbReference type="GO" id="GO:0016192">
    <property type="term" value="P:vesicle-mediated transport"/>
    <property type="evidence" value="ECO:0007669"/>
    <property type="project" value="InterPro"/>
</dbReference>
<sequence>MEISNPRRILAVSLADSAHHLANVIKDLTGTAPPPSTTPLPDDTTIESNDQDPAPPTLAGTTHHLPLSTPYYTASVPVWLDLISSSPSPSSEPGSSPASTSPAAEWAASFLAPEAREVLGVLGGVVVVFALPSPSSGAPQGGAVAEDGGDAKELIRSVGKVVREGLGGWGWDGVGLAVGVGGPGVDAAALEEWEEVCGEAGMEFVHLLKAGVRKGGDKEEDGKRNEFGEKVGIARVLEALEANDWSGDGGEGEGWEEGREEGGKEEEDAEFDPESMGFGFDREDFVGLRKAIWGGGGDGHEGGAGGEGKEEEFGDEDVQKLEKMMLKLQAIRDASAGLPEEQRKRMAARAVGEVMKEL</sequence>
<reference evidence="2" key="2">
    <citation type="submission" date="2023-05" db="EMBL/GenBank/DDBJ databases">
        <authorList>
            <consortium name="Lawrence Berkeley National Laboratory"/>
            <person name="Steindorff A."/>
            <person name="Hensen N."/>
            <person name="Bonometti L."/>
            <person name="Westerberg I."/>
            <person name="Brannstrom I.O."/>
            <person name="Guillou S."/>
            <person name="Cros-Aarteil S."/>
            <person name="Calhoun S."/>
            <person name="Haridas S."/>
            <person name="Kuo A."/>
            <person name="Mondo S."/>
            <person name="Pangilinan J."/>
            <person name="Riley R."/>
            <person name="Labutti K."/>
            <person name="Andreopoulos B."/>
            <person name="Lipzen A."/>
            <person name="Chen C."/>
            <person name="Yanf M."/>
            <person name="Daum C."/>
            <person name="Ng V."/>
            <person name="Clum A."/>
            <person name="Ohm R."/>
            <person name="Martin F."/>
            <person name="Silar P."/>
            <person name="Natvig D."/>
            <person name="Lalanne C."/>
            <person name="Gautier V."/>
            <person name="Ament-Velasquez S.L."/>
            <person name="Kruys A."/>
            <person name="Hutchinson M.I."/>
            <person name="Powell A.J."/>
            <person name="Barry K."/>
            <person name="Miller A.N."/>
            <person name="Grigoriev I.V."/>
            <person name="Debuchy R."/>
            <person name="Gladieux P."/>
            <person name="Thoren M.H."/>
            <person name="Johannesson H."/>
        </authorList>
    </citation>
    <scope>NUCLEOTIDE SEQUENCE</scope>
    <source>
        <strain evidence="2">CBS 103.79</strain>
    </source>
</reference>
<evidence type="ECO:0000313" key="3">
    <source>
        <dbReference type="Proteomes" id="UP001303889"/>
    </source>
</evidence>
<proteinExistence type="predicted"/>
<dbReference type="Proteomes" id="UP001303889">
    <property type="component" value="Unassembled WGS sequence"/>
</dbReference>
<comment type="caution">
    <text evidence="2">The sequence shown here is derived from an EMBL/GenBank/DDBJ whole genome shotgun (WGS) entry which is preliminary data.</text>
</comment>
<feature type="region of interest" description="Disordered" evidence="1">
    <location>
        <begin position="296"/>
        <end position="315"/>
    </location>
</feature>
<name>A0AAN6RT62_9PEZI</name>
<feature type="compositionally biased region" description="Acidic residues" evidence="1">
    <location>
        <begin position="263"/>
        <end position="273"/>
    </location>
</feature>
<dbReference type="Pfam" id="PF10199">
    <property type="entry name" value="Adaptin_binding"/>
    <property type="match status" value="1"/>
</dbReference>
<dbReference type="AlphaFoldDB" id="A0AAN6RT62"/>
<evidence type="ECO:0000313" key="2">
    <source>
        <dbReference type="EMBL" id="KAK3901206.1"/>
    </source>
</evidence>
<feature type="compositionally biased region" description="Gly residues" evidence="1">
    <location>
        <begin position="296"/>
        <end position="306"/>
    </location>
</feature>
<dbReference type="InterPro" id="IPR034627">
    <property type="entry name" value="Irc6"/>
</dbReference>
<gene>
    <name evidence="2" type="ORF">C8A05DRAFT_35122</name>
</gene>
<organism evidence="2 3">
    <name type="scientific">Staphylotrichum tortipilum</name>
    <dbReference type="NCBI Taxonomy" id="2831512"/>
    <lineage>
        <taxon>Eukaryota</taxon>
        <taxon>Fungi</taxon>
        <taxon>Dikarya</taxon>
        <taxon>Ascomycota</taxon>
        <taxon>Pezizomycotina</taxon>
        <taxon>Sordariomycetes</taxon>
        <taxon>Sordariomycetidae</taxon>
        <taxon>Sordariales</taxon>
        <taxon>Chaetomiaceae</taxon>
        <taxon>Staphylotrichum</taxon>
    </lineage>
</organism>
<feature type="region of interest" description="Disordered" evidence="1">
    <location>
        <begin position="242"/>
        <end position="277"/>
    </location>
</feature>
<evidence type="ECO:0008006" key="4">
    <source>
        <dbReference type="Google" id="ProtNLM"/>
    </source>
</evidence>
<reference evidence="2" key="1">
    <citation type="journal article" date="2023" name="Mol. Phylogenet. Evol.">
        <title>Genome-scale phylogeny and comparative genomics of the fungal order Sordariales.</title>
        <authorList>
            <person name="Hensen N."/>
            <person name="Bonometti L."/>
            <person name="Westerberg I."/>
            <person name="Brannstrom I.O."/>
            <person name="Guillou S."/>
            <person name="Cros-Aarteil S."/>
            <person name="Calhoun S."/>
            <person name="Haridas S."/>
            <person name="Kuo A."/>
            <person name="Mondo S."/>
            <person name="Pangilinan J."/>
            <person name="Riley R."/>
            <person name="LaButti K."/>
            <person name="Andreopoulos B."/>
            <person name="Lipzen A."/>
            <person name="Chen C."/>
            <person name="Yan M."/>
            <person name="Daum C."/>
            <person name="Ng V."/>
            <person name="Clum A."/>
            <person name="Steindorff A."/>
            <person name="Ohm R.A."/>
            <person name="Martin F."/>
            <person name="Silar P."/>
            <person name="Natvig D.O."/>
            <person name="Lalanne C."/>
            <person name="Gautier V."/>
            <person name="Ament-Velasquez S.L."/>
            <person name="Kruys A."/>
            <person name="Hutchinson M.I."/>
            <person name="Powell A.J."/>
            <person name="Barry K."/>
            <person name="Miller A.N."/>
            <person name="Grigoriev I.V."/>
            <person name="Debuchy R."/>
            <person name="Gladieux P."/>
            <person name="Hiltunen Thoren M."/>
            <person name="Johannesson H."/>
        </authorList>
    </citation>
    <scope>NUCLEOTIDE SEQUENCE</scope>
    <source>
        <strain evidence="2">CBS 103.79</strain>
    </source>
</reference>
<feature type="region of interest" description="Disordered" evidence="1">
    <location>
        <begin position="26"/>
        <end position="62"/>
    </location>
</feature>
<dbReference type="GO" id="GO:0030674">
    <property type="term" value="F:protein-macromolecule adaptor activity"/>
    <property type="evidence" value="ECO:0007669"/>
    <property type="project" value="TreeGrafter"/>
</dbReference>
<evidence type="ECO:0000256" key="1">
    <source>
        <dbReference type="SAM" id="MobiDB-lite"/>
    </source>
</evidence>
<dbReference type="Gene3D" id="3.40.50.11960">
    <property type="match status" value="1"/>
</dbReference>
<protein>
    <recommendedName>
        <fullName evidence="4">Alpha and gamma adaptin binding protein p34</fullName>
    </recommendedName>
</protein>
<dbReference type="PANTHER" id="PTHR28043:SF1">
    <property type="entry name" value="INCREASED RECOMBINATION CENTERS PROTEIN 6"/>
    <property type="match status" value="1"/>
</dbReference>
<dbReference type="EMBL" id="MU855599">
    <property type="protein sequence ID" value="KAK3901206.1"/>
    <property type="molecule type" value="Genomic_DNA"/>
</dbReference>
<accession>A0AAN6RT62</accession>
<dbReference type="PANTHER" id="PTHR28043">
    <property type="entry name" value="INCREASED RECOMBINATION CENTERS PROTEIN 6"/>
    <property type="match status" value="1"/>
</dbReference>